<name>A0ABQ4DIT7_9CELL</name>
<dbReference type="EMBL" id="BONP01000004">
    <property type="protein sequence ID" value="GIG39259.1"/>
    <property type="molecule type" value="Genomic_DNA"/>
</dbReference>
<dbReference type="Pfam" id="PF11578">
    <property type="entry name" value="DUF3237"/>
    <property type="match status" value="1"/>
</dbReference>
<keyword evidence="3" id="KW-1185">Reference proteome</keyword>
<dbReference type="Gene3D" id="2.40.160.20">
    <property type="match status" value="1"/>
</dbReference>
<organism evidence="2 3">
    <name type="scientific">Cellulomonas phragmiteti</name>
    <dbReference type="NCBI Taxonomy" id="478780"/>
    <lineage>
        <taxon>Bacteria</taxon>
        <taxon>Bacillati</taxon>
        <taxon>Actinomycetota</taxon>
        <taxon>Actinomycetes</taxon>
        <taxon>Micrococcales</taxon>
        <taxon>Cellulomonadaceae</taxon>
        <taxon>Cellulomonas</taxon>
    </lineage>
</organism>
<dbReference type="InterPro" id="IPR020915">
    <property type="entry name" value="UPF0311"/>
</dbReference>
<proteinExistence type="inferred from homology"/>
<evidence type="ECO:0000313" key="3">
    <source>
        <dbReference type="Proteomes" id="UP000614741"/>
    </source>
</evidence>
<comment type="similarity">
    <text evidence="1">Belongs to the UPF0311 family.</text>
</comment>
<protein>
    <recommendedName>
        <fullName evidence="1">UPF0311 protein Cph01nite_10210</fullName>
    </recommendedName>
</protein>
<dbReference type="RefSeq" id="WP_203671768.1">
    <property type="nucleotide sequence ID" value="NZ_BONP01000004.1"/>
</dbReference>
<dbReference type="PANTHER" id="PTHR37315">
    <property type="entry name" value="UPF0311 PROTEIN BLR7842"/>
    <property type="match status" value="1"/>
</dbReference>
<gene>
    <name evidence="2" type="ORF">Cph01nite_10210</name>
</gene>
<dbReference type="HAMAP" id="MF_00775">
    <property type="entry name" value="UPF0311"/>
    <property type="match status" value="1"/>
</dbReference>
<evidence type="ECO:0000256" key="1">
    <source>
        <dbReference type="HAMAP-Rule" id="MF_00775"/>
    </source>
</evidence>
<dbReference type="Proteomes" id="UP000614741">
    <property type="component" value="Unassembled WGS sequence"/>
</dbReference>
<accession>A0ABQ4DIT7</accession>
<reference evidence="2 3" key="1">
    <citation type="submission" date="2021-01" db="EMBL/GenBank/DDBJ databases">
        <title>Whole genome shotgun sequence of Cellulomonas phragmiteti NBRC 110785.</title>
        <authorList>
            <person name="Komaki H."/>
            <person name="Tamura T."/>
        </authorList>
    </citation>
    <scope>NUCLEOTIDE SEQUENCE [LARGE SCALE GENOMIC DNA]</scope>
    <source>
        <strain evidence="2 3">NBRC 110785</strain>
    </source>
</reference>
<dbReference type="PANTHER" id="PTHR37315:SF1">
    <property type="entry name" value="UPF0311 PROTEIN BLR7842"/>
    <property type="match status" value="1"/>
</dbReference>
<sequence length="154" mass="16747">MLALPPPTVQPFCTLEVELSPVLDLGLGRTGQRRIIPIVGGTVTGRVSGTILDLGADWQTVLHDDVAELDARYAFRTPDGALVEVVNRGYRYGPPDVMARLASGAPTPPEAYSMRSTARLESGHPDYRWLNRMVFVGTGARHASTVQIDLYSVE</sequence>
<comment type="caution">
    <text evidence="2">The sequence shown here is derived from an EMBL/GenBank/DDBJ whole genome shotgun (WGS) entry which is preliminary data.</text>
</comment>
<evidence type="ECO:0000313" key="2">
    <source>
        <dbReference type="EMBL" id="GIG39259.1"/>
    </source>
</evidence>